<dbReference type="EMBL" id="PYGD01000002">
    <property type="protein sequence ID" value="PSK93109.1"/>
    <property type="molecule type" value="Genomic_DNA"/>
</dbReference>
<protein>
    <recommendedName>
        <fullName evidence="3">Lipoprotein</fullName>
    </recommendedName>
</protein>
<keyword evidence="2" id="KW-1185">Reference proteome</keyword>
<name>A0A2P8D7D4_9BACT</name>
<dbReference type="Proteomes" id="UP000240572">
    <property type="component" value="Unassembled WGS sequence"/>
</dbReference>
<evidence type="ECO:0000313" key="1">
    <source>
        <dbReference type="EMBL" id="PSK93109.1"/>
    </source>
</evidence>
<organism evidence="1 2">
    <name type="scientific">Taibaiella chishuiensis</name>
    <dbReference type="NCBI Taxonomy" id="1434707"/>
    <lineage>
        <taxon>Bacteria</taxon>
        <taxon>Pseudomonadati</taxon>
        <taxon>Bacteroidota</taxon>
        <taxon>Chitinophagia</taxon>
        <taxon>Chitinophagales</taxon>
        <taxon>Chitinophagaceae</taxon>
        <taxon>Taibaiella</taxon>
    </lineage>
</organism>
<evidence type="ECO:0000313" key="2">
    <source>
        <dbReference type="Proteomes" id="UP000240572"/>
    </source>
</evidence>
<sequence length="131" mass="15046">MSRSKLTGGMLICLYIIAVTACRSMDRRPASLPSGTYISELRGQPYILVLDTIKMTYVQACNIDDSTRLHNKGTWELKKGKICFEHWKDFDNLDGRGYNYCEDCCASFSNERISFFSDPDEDAYRGFNRLN</sequence>
<evidence type="ECO:0008006" key="3">
    <source>
        <dbReference type="Google" id="ProtNLM"/>
    </source>
</evidence>
<reference evidence="1 2" key="1">
    <citation type="submission" date="2018-03" db="EMBL/GenBank/DDBJ databases">
        <title>Genomic Encyclopedia of Type Strains, Phase III (KMG-III): the genomes of soil and plant-associated and newly described type strains.</title>
        <authorList>
            <person name="Whitman W."/>
        </authorList>
    </citation>
    <scope>NUCLEOTIDE SEQUENCE [LARGE SCALE GENOMIC DNA]</scope>
    <source>
        <strain evidence="1 2">CGMCC 1.12700</strain>
    </source>
</reference>
<gene>
    <name evidence="1" type="ORF">B0I18_10278</name>
</gene>
<proteinExistence type="predicted"/>
<dbReference type="PROSITE" id="PS51257">
    <property type="entry name" value="PROKAR_LIPOPROTEIN"/>
    <property type="match status" value="1"/>
</dbReference>
<accession>A0A2P8D7D4</accession>
<dbReference type="AlphaFoldDB" id="A0A2P8D7D4"/>
<comment type="caution">
    <text evidence="1">The sequence shown here is derived from an EMBL/GenBank/DDBJ whole genome shotgun (WGS) entry which is preliminary data.</text>
</comment>